<dbReference type="RefSeq" id="WP_345405652.1">
    <property type="nucleotide sequence ID" value="NZ_BAABLA010000120.1"/>
</dbReference>
<feature type="domain" description="P/Homo B" evidence="7">
    <location>
        <begin position="391"/>
        <end position="516"/>
    </location>
</feature>
<dbReference type="SUPFAM" id="SSF49785">
    <property type="entry name" value="Galactose-binding domain-like"/>
    <property type="match status" value="1"/>
</dbReference>
<dbReference type="InterPro" id="IPR034193">
    <property type="entry name" value="PCSK9_ProteinaseK-like"/>
</dbReference>
<dbReference type="SUPFAM" id="SSF52743">
    <property type="entry name" value="Subtilisin-like"/>
    <property type="match status" value="1"/>
</dbReference>
<dbReference type="PROSITE" id="PS00137">
    <property type="entry name" value="SUBTILASE_HIS"/>
    <property type="match status" value="1"/>
</dbReference>
<dbReference type="InterPro" id="IPR015500">
    <property type="entry name" value="Peptidase_S8_subtilisin-rel"/>
</dbReference>
<dbReference type="Gene3D" id="2.60.120.260">
    <property type="entry name" value="Galactose-binding domain-like"/>
    <property type="match status" value="1"/>
</dbReference>
<dbReference type="InterPro" id="IPR037045">
    <property type="entry name" value="S8pro/Inhibitor_I9_sf"/>
</dbReference>
<dbReference type="Pfam" id="PF01483">
    <property type="entry name" value="P_proprotein"/>
    <property type="match status" value="1"/>
</dbReference>
<evidence type="ECO:0000256" key="6">
    <source>
        <dbReference type="RuleBase" id="RU003355"/>
    </source>
</evidence>
<dbReference type="PANTHER" id="PTHR43806:SF11">
    <property type="entry name" value="CEREVISIN-RELATED"/>
    <property type="match status" value="1"/>
</dbReference>
<evidence type="ECO:0000256" key="5">
    <source>
        <dbReference type="PROSITE-ProRule" id="PRU01240"/>
    </source>
</evidence>
<evidence type="ECO:0000256" key="2">
    <source>
        <dbReference type="ARBA" id="ARBA00022670"/>
    </source>
</evidence>
<dbReference type="PRINTS" id="PR00723">
    <property type="entry name" value="SUBTILISIN"/>
</dbReference>
<feature type="active site" description="Charge relay system" evidence="5">
    <location>
        <position position="143"/>
    </location>
</feature>
<keyword evidence="4 5" id="KW-0720">Serine protease</keyword>
<dbReference type="InterPro" id="IPR023828">
    <property type="entry name" value="Peptidase_S8_Ser-AS"/>
</dbReference>
<dbReference type="InterPro" id="IPR036852">
    <property type="entry name" value="Peptidase_S8/S53_dom_sf"/>
</dbReference>
<evidence type="ECO:0000256" key="4">
    <source>
        <dbReference type="ARBA" id="ARBA00022825"/>
    </source>
</evidence>
<dbReference type="Pfam" id="PF05922">
    <property type="entry name" value="Inhibitor_I9"/>
    <property type="match status" value="1"/>
</dbReference>
<feature type="active site" description="Charge relay system" evidence="5">
    <location>
        <position position="175"/>
    </location>
</feature>
<evidence type="ECO:0000259" key="7">
    <source>
        <dbReference type="PROSITE" id="PS51829"/>
    </source>
</evidence>
<dbReference type="PROSITE" id="PS00136">
    <property type="entry name" value="SUBTILASE_ASP"/>
    <property type="match status" value="1"/>
</dbReference>
<feature type="active site" description="Charge relay system" evidence="5">
    <location>
        <position position="333"/>
    </location>
</feature>
<dbReference type="InterPro" id="IPR000209">
    <property type="entry name" value="Peptidase_S8/S53_dom"/>
</dbReference>
<dbReference type="PROSITE" id="PS00138">
    <property type="entry name" value="SUBTILASE_SER"/>
    <property type="match status" value="1"/>
</dbReference>
<evidence type="ECO:0000256" key="1">
    <source>
        <dbReference type="ARBA" id="ARBA00011073"/>
    </source>
</evidence>
<dbReference type="InterPro" id="IPR008979">
    <property type="entry name" value="Galactose-bd-like_sf"/>
</dbReference>
<dbReference type="InterPro" id="IPR022398">
    <property type="entry name" value="Peptidase_S8_His-AS"/>
</dbReference>
<evidence type="ECO:0000256" key="3">
    <source>
        <dbReference type="ARBA" id="ARBA00022801"/>
    </source>
</evidence>
<dbReference type="Pfam" id="PF00082">
    <property type="entry name" value="Peptidase_S8"/>
    <property type="match status" value="1"/>
</dbReference>
<dbReference type="PROSITE" id="PS51829">
    <property type="entry name" value="P_HOMO_B"/>
    <property type="match status" value="1"/>
</dbReference>
<dbReference type="EMBL" id="JBHSXX010000001">
    <property type="protein sequence ID" value="MFC6867497.1"/>
    <property type="molecule type" value="Genomic_DNA"/>
</dbReference>
<comment type="similarity">
    <text evidence="1 5 6">Belongs to the peptidase S8 family.</text>
</comment>
<organism evidence="8 9">
    <name type="scientific">Haloechinothrix salitolerans</name>
    <dbReference type="NCBI Taxonomy" id="926830"/>
    <lineage>
        <taxon>Bacteria</taxon>
        <taxon>Bacillati</taxon>
        <taxon>Actinomycetota</taxon>
        <taxon>Actinomycetes</taxon>
        <taxon>Pseudonocardiales</taxon>
        <taxon>Pseudonocardiaceae</taxon>
        <taxon>Haloechinothrix</taxon>
    </lineage>
</organism>
<dbReference type="InterPro" id="IPR002884">
    <property type="entry name" value="P_dom"/>
</dbReference>
<dbReference type="Proteomes" id="UP001596337">
    <property type="component" value="Unassembled WGS sequence"/>
</dbReference>
<reference evidence="9" key="1">
    <citation type="journal article" date="2019" name="Int. J. Syst. Evol. Microbiol.">
        <title>The Global Catalogue of Microorganisms (GCM) 10K type strain sequencing project: providing services to taxonomists for standard genome sequencing and annotation.</title>
        <authorList>
            <consortium name="The Broad Institute Genomics Platform"/>
            <consortium name="The Broad Institute Genome Sequencing Center for Infectious Disease"/>
            <person name="Wu L."/>
            <person name="Ma J."/>
        </authorList>
    </citation>
    <scope>NUCLEOTIDE SEQUENCE [LARGE SCALE GENOMIC DNA]</scope>
    <source>
        <strain evidence="9">KCTC 32255</strain>
    </source>
</reference>
<dbReference type="CDD" id="cd04077">
    <property type="entry name" value="Peptidases_S8_PCSK9_ProteinaseK_like"/>
    <property type="match status" value="1"/>
</dbReference>
<dbReference type="Gene3D" id="3.40.50.200">
    <property type="entry name" value="Peptidase S8/S53 domain"/>
    <property type="match status" value="1"/>
</dbReference>
<dbReference type="SUPFAM" id="SSF54897">
    <property type="entry name" value="Protease propeptides/inhibitors"/>
    <property type="match status" value="1"/>
</dbReference>
<sequence>MVALAGQGTAGAENTTREATILGANSEQAIDGSYIVVFKDGVSASSVGTKARAHETTYGADVTHEYDSAIRGYAATMSEKEAKRVAADPAVDYVEQDSTVSVATDQTNPPSWGLDRIDQRDLPLDDVYSYSTSASNVDVYVLDTGIRTTHDDFEGRATWGTNTTGDGNDSDCQGHGTHVAGTVGGAAHGVAKEVSLTAVKVLDCDGYGSNSGVIAGIDWVTENASGPSVANMSLGGGATTAIDDAVRNSIESGITYAVAAGNSNADACDYSPARTPEAITVGATKPSDERPTDWPNGQGSNYGSCVDLFAPGDEITSAWIGSDSDTNTISGTSMASPHVAGAAALYLAANPTANPQDVHDAIVNTATPDKVTNPGAGSPNLLLYTGDGDTTPPEPDPEPGECETATNDTAVAIPDGGAAVTSPITIDGCDRAASSAAEIAVDIAHSWRGDLVIDLITPSGEAINLKESSWWDWSSDVKTTYTKDLSAYDADGEWQLRVKDVYAGDSGTLNSWSLTP</sequence>
<evidence type="ECO:0000313" key="8">
    <source>
        <dbReference type="EMBL" id="MFC6867497.1"/>
    </source>
</evidence>
<dbReference type="InterPro" id="IPR050131">
    <property type="entry name" value="Peptidase_S8_subtilisin-like"/>
</dbReference>
<proteinExistence type="inferred from homology"/>
<dbReference type="PANTHER" id="PTHR43806">
    <property type="entry name" value="PEPTIDASE S8"/>
    <property type="match status" value="1"/>
</dbReference>
<comment type="caution">
    <text evidence="8">The sequence shown here is derived from an EMBL/GenBank/DDBJ whole genome shotgun (WGS) entry which is preliminary data.</text>
</comment>
<gene>
    <name evidence="8" type="ORF">ACFQGD_10075</name>
</gene>
<keyword evidence="9" id="KW-1185">Reference proteome</keyword>
<dbReference type="InterPro" id="IPR023827">
    <property type="entry name" value="Peptidase_S8_Asp-AS"/>
</dbReference>
<dbReference type="Gene3D" id="3.30.70.80">
    <property type="entry name" value="Peptidase S8 propeptide/proteinase inhibitor I9"/>
    <property type="match status" value="1"/>
</dbReference>
<dbReference type="PROSITE" id="PS51892">
    <property type="entry name" value="SUBTILASE"/>
    <property type="match status" value="1"/>
</dbReference>
<accession>A0ABW2BYY3</accession>
<name>A0ABW2BYY3_9PSEU</name>
<dbReference type="InterPro" id="IPR010259">
    <property type="entry name" value="S8pro/Inhibitor_I9"/>
</dbReference>
<keyword evidence="3 5" id="KW-0378">Hydrolase</keyword>
<evidence type="ECO:0000313" key="9">
    <source>
        <dbReference type="Proteomes" id="UP001596337"/>
    </source>
</evidence>
<keyword evidence="2 5" id="KW-0645">Protease</keyword>
<protein>
    <submittedName>
        <fullName evidence="8">S8 family serine peptidase</fullName>
    </submittedName>
</protein>